<sequence>IYRNFFNFTIGFIKKIIKHYGIVQLHNGFSQIVFMSHTLKYVRALKCTSSFAFISHLNVPIIEL</sequence>
<evidence type="ECO:0000313" key="1">
    <source>
        <dbReference type="EnsemblMetazoa" id="Aqu2.1.17310_001"/>
    </source>
</evidence>
<reference evidence="1" key="1">
    <citation type="submission" date="2017-05" db="UniProtKB">
        <authorList>
            <consortium name="EnsemblMetazoa"/>
        </authorList>
    </citation>
    <scope>IDENTIFICATION</scope>
</reference>
<name>A0A1X7TQS8_AMPQE</name>
<proteinExistence type="predicted"/>
<accession>A0A1X7TQS8</accession>
<dbReference type="AlphaFoldDB" id="A0A1X7TQS8"/>
<dbReference type="InParanoid" id="A0A1X7TQS8"/>
<organism evidence="1">
    <name type="scientific">Amphimedon queenslandica</name>
    <name type="common">Sponge</name>
    <dbReference type="NCBI Taxonomy" id="400682"/>
    <lineage>
        <taxon>Eukaryota</taxon>
        <taxon>Metazoa</taxon>
        <taxon>Porifera</taxon>
        <taxon>Demospongiae</taxon>
        <taxon>Heteroscleromorpha</taxon>
        <taxon>Haplosclerida</taxon>
        <taxon>Niphatidae</taxon>
        <taxon>Amphimedon</taxon>
    </lineage>
</organism>
<dbReference type="EnsemblMetazoa" id="Aqu2.1.17310_001">
    <property type="protein sequence ID" value="Aqu2.1.17310_001"/>
    <property type="gene ID" value="Aqu2.1.17310"/>
</dbReference>
<protein>
    <submittedName>
        <fullName evidence="1">Uncharacterized protein</fullName>
    </submittedName>
</protein>